<dbReference type="PANTHER" id="PTHR47822:SF3">
    <property type="entry name" value="ANAPHASE-PROMOTING COMPLEX SUBUNIT 4-LIKE WD40 DOMAIN-CONTAINING PROTEIN"/>
    <property type="match status" value="1"/>
</dbReference>
<reference evidence="1" key="4">
    <citation type="submission" date="2025-08" db="UniProtKB">
        <authorList>
            <consortium name="Ensembl"/>
        </authorList>
    </citation>
    <scope>IDENTIFICATION</scope>
</reference>
<keyword evidence="2" id="KW-1185">Reference proteome</keyword>
<dbReference type="InParanoid" id="A0A4W3GUZ2"/>
<accession>A0A4W3GUZ2</accession>
<dbReference type="InterPro" id="IPR015943">
    <property type="entry name" value="WD40/YVTN_repeat-like_dom_sf"/>
</dbReference>
<organism evidence="1 2">
    <name type="scientific">Callorhinchus milii</name>
    <name type="common">Ghost shark</name>
    <dbReference type="NCBI Taxonomy" id="7868"/>
    <lineage>
        <taxon>Eukaryota</taxon>
        <taxon>Metazoa</taxon>
        <taxon>Chordata</taxon>
        <taxon>Craniata</taxon>
        <taxon>Vertebrata</taxon>
        <taxon>Chondrichthyes</taxon>
        <taxon>Holocephali</taxon>
        <taxon>Chimaeriformes</taxon>
        <taxon>Callorhinchidae</taxon>
        <taxon>Callorhinchus</taxon>
    </lineage>
</organism>
<reference evidence="2" key="2">
    <citation type="journal article" date="2007" name="PLoS Biol.">
        <title>Survey sequencing and comparative analysis of the elephant shark (Callorhinchus milii) genome.</title>
        <authorList>
            <person name="Venkatesh B."/>
            <person name="Kirkness E.F."/>
            <person name="Loh Y.H."/>
            <person name="Halpern A.L."/>
            <person name="Lee A.P."/>
            <person name="Johnson J."/>
            <person name="Dandona N."/>
            <person name="Viswanathan L.D."/>
            <person name="Tay A."/>
            <person name="Venter J.C."/>
            <person name="Strausberg R.L."/>
            <person name="Brenner S."/>
        </authorList>
    </citation>
    <scope>NUCLEOTIDE SEQUENCE [LARGE SCALE GENOMIC DNA]</scope>
</reference>
<dbReference type="PANTHER" id="PTHR47822">
    <property type="entry name" value="CARBOHYDRATE BINDING DOMAIN CONTAINING PROTEIN"/>
    <property type="match status" value="1"/>
</dbReference>
<reference evidence="2" key="1">
    <citation type="journal article" date="2006" name="Science">
        <title>Ancient noncoding elements conserved in the human genome.</title>
        <authorList>
            <person name="Venkatesh B."/>
            <person name="Kirkness E.F."/>
            <person name="Loh Y.H."/>
            <person name="Halpern A.L."/>
            <person name="Lee A.P."/>
            <person name="Johnson J."/>
            <person name="Dandona N."/>
            <person name="Viswanathan L.D."/>
            <person name="Tay A."/>
            <person name="Venter J.C."/>
            <person name="Strausberg R.L."/>
            <person name="Brenner S."/>
        </authorList>
    </citation>
    <scope>NUCLEOTIDE SEQUENCE [LARGE SCALE GENOMIC DNA]</scope>
</reference>
<name>A0A4W3GUZ2_CALMI</name>
<dbReference type="OMA" id="HSAHAIN"/>
<reference evidence="1" key="5">
    <citation type="submission" date="2025-09" db="UniProtKB">
        <authorList>
            <consortium name="Ensembl"/>
        </authorList>
    </citation>
    <scope>IDENTIFICATION</scope>
</reference>
<dbReference type="Proteomes" id="UP000314986">
    <property type="component" value="Unassembled WGS sequence"/>
</dbReference>
<dbReference type="InterPro" id="IPR036322">
    <property type="entry name" value="WD40_repeat_dom_sf"/>
</dbReference>
<sequence length="122" mass="12747">MMNGPHICGPSLDIKGSKLLTGSWVPHDALQLWDFRSLKLEKPIPFPVGSGQNEYLYAARFCNSQVAIAGGSGTTSAHAINYQTTQDLGEIELGGNTVQTVESALGGQLVAVAGIGGNLHIA</sequence>
<evidence type="ECO:0000313" key="1">
    <source>
        <dbReference type="Ensembl" id="ENSCMIP00000008083.1"/>
    </source>
</evidence>
<evidence type="ECO:0000313" key="2">
    <source>
        <dbReference type="Proteomes" id="UP000314986"/>
    </source>
</evidence>
<proteinExistence type="predicted"/>
<dbReference type="Ensembl" id="ENSCMIT00000008317.1">
    <property type="protein sequence ID" value="ENSCMIP00000008083.1"/>
    <property type="gene ID" value="ENSCMIG00000004364.1"/>
</dbReference>
<dbReference type="STRING" id="7868.ENSCMIP00000008083"/>
<dbReference type="AlphaFoldDB" id="A0A4W3GUZ2"/>
<dbReference type="SUPFAM" id="SSF50978">
    <property type="entry name" value="WD40 repeat-like"/>
    <property type="match status" value="1"/>
</dbReference>
<protein>
    <submittedName>
        <fullName evidence="1">Uncharacterized protein</fullName>
    </submittedName>
</protein>
<dbReference type="Gene3D" id="2.130.10.10">
    <property type="entry name" value="YVTN repeat-like/Quinoprotein amine dehydrogenase"/>
    <property type="match status" value="1"/>
</dbReference>
<reference evidence="2" key="3">
    <citation type="journal article" date="2014" name="Nature">
        <title>Elephant shark genome provides unique insights into gnathostome evolution.</title>
        <authorList>
            <consortium name="International Elephant Shark Genome Sequencing Consortium"/>
            <person name="Venkatesh B."/>
            <person name="Lee A.P."/>
            <person name="Ravi V."/>
            <person name="Maurya A.K."/>
            <person name="Lian M.M."/>
            <person name="Swann J.B."/>
            <person name="Ohta Y."/>
            <person name="Flajnik M.F."/>
            <person name="Sutoh Y."/>
            <person name="Kasahara M."/>
            <person name="Hoon S."/>
            <person name="Gangu V."/>
            <person name="Roy S.W."/>
            <person name="Irimia M."/>
            <person name="Korzh V."/>
            <person name="Kondrychyn I."/>
            <person name="Lim Z.W."/>
            <person name="Tay B.H."/>
            <person name="Tohari S."/>
            <person name="Kong K.W."/>
            <person name="Ho S."/>
            <person name="Lorente-Galdos B."/>
            <person name="Quilez J."/>
            <person name="Marques-Bonet T."/>
            <person name="Raney B.J."/>
            <person name="Ingham P.W."/>
            <person name="Tay A."/>
            <person name="Hillier L.W."/>
            <person name="Minx P."/>
            <person name="Boehm T."/>
            <person name="Wilson R.K."/>
            <person name="Brenner S."/>
            <person name="Warren W.C."/>
        </authorList>
    </citation>
    <scope>NUCLEOTIDE SEQUENCE [LARGE SCALE GENOMIC DNA]</scope>
</reference>